<dbReference type="Gene3D" id="1.10.10.2840">
    <property type="entry name" value="PucR C-terminal helix-turn-helix domain"/>
    <property type="match status" value="1"/>
</dbReference>
<sequence>MKITLTMLLTELQKEHKDIAITNNCTDHLDSFEGIRLLPYQKELTDISYLYFSQEGHPIISEEVPVHLALIYVCRTILPPEGFPVITIQTDSEPAIIFNSLQSIYIRYKNWDRDMNNCLIEQKELQDMMNISEALLNLPAIIYDNSLKVLAYSQNINLEDPVFSSATTLGSLPSQTLATFERLNMIERIKNQKYIIESNSELTHASIIHKIEKNQSCCGYCVFLLPSMEHLTFYQHLMENFLENVSILLIRKQESYLNHSYIYESLLNDLMNETDLDLTSLKDRLSYVGLPFESQFFLLQLKLDAASQLSKDFFIRSIQDYLENAYVFRYHNHILILLYNSSIQEHSYPESFPLLYQQFSADLKLHHIICAVSLPFRQILELSSAQKQTDATLNLVSQFTKNTNPLLLTPPGANPPFYFYKNYRLYDSCRHQLGALSRLSIIDSRILHIKEHDKQKHTNYLKILSSYLEHNLQKNSCAGHLHMHRNNVVYHLNRMENLFSIHFEDLSDILQLYLGLICLDVETLQAADSFS</sequence>
<dbReference type="Pfam" id="PF13556">
    <property type="entry name" value="HTH_30"/>
    <property type="match status" value="1"/>
</dbReference>
<dbReference type="Proteomes" id="UP001652442">
    <property type="component" value="Unassembled WGS sequence"/>
</dbReference>
<accession>A0ABT2TFD9</accession>
<dbReference type="InterPro" id="IPR051448">
    <property type="entry name" value="CdaR-like_regulators"/>
</dbReference>
<protein>
    <submittedName>
        <fullName evidence="2">Helix-turn-helix domain-containing protein</fullName>
    </submittedName>
</protein>
<reference evidence="2 3" key="1">
    <citation type="journal article" date="2021" name="ISME Commun">
        <title>Automated analysis of genomic sequences facilitates high-throughput and comprehensive description of bacteria.</title>
        <authorList>
            <person name="Hitch T.C.A."/>
        </authorList>
    </citation>
    <scope>NUCLEOTIDE SEQUENCE [LARGE SCALE GENOMIC DNA]</scope>
    <source>
        <strain evidence="2 3">Sanger_109</strain>
    </source>
</reference>
<dbReference type="EMBL" id="JAOQJQ010000001">
    <property type="protein sequence ID" value="MCU6760897.1"/>
    <property type="molecule type" value="Genomic_DNA"/>
</dbReference>
<dbReference type="InterPro" id="IPR025736">
    <property type="entry name" value="PucR_C-HTH_dom"/>
</dbReference>
<keyword evidence="3" id="KW-1185">Reference proteome</keyword>
<name>A0ABT2TFD9_9FIRM</name>
<evidence type="ECO:0000259" key="1">
    <source>
        <dbReference type="Pfam" id="PF13556"/>
    </source>
</evidence>
<gene>
    <name evidence="2" type="ORF">OCV88_00935</name>
</gene>
<dbReference type="PANTHER" id="PTHR33744">
    <property type="entry name" value="CARBOHYDRATE DIACID REGULATOR"/>
    <property type="match status" value="1"/>
</dbReference>
<proteinExistence type="predicted"/>
<feature type="domain" description="PucR C-terminal helix-turn-helix" evidence="1">
    <location>
        <begin position="461"/>
        <end position="516"/>
    </location>
</feature>
<dbReference type="InterPro" id="IPR042070">
    <property type="entry name" value="PucR_C-HTH_sf"/>
</dbReference>
<comment type="caution">
    <text evidence="2">The sequence shown here is derived from an EMBL/GenBank/DDBJ whole genome shotgun (WGS) entry which is preliminary data.</text>
</comment>
<organism evidence="2 3">
    <name type="scientific">Brotonthovivens ammoniilytica</name>
    <dbReference type="NCBI Taxonomy" id="2981725"/>
    <lineage>
        <taxon>Bacteria</taxon>
        <taxon>Bacillati</taxon>
        <taxon>Bacillota</taxon>
        <taxon>Clostridia</taxon>
        <taxon>Lachnospirales</taxon>
        <taxon>Lachnospiraceae</taxon>
        <taxon>Brotonthovivens</taxon>
    </lineage>
</organism>
<evidence type="ECO:0000313" key="3">
    <source>
        <dbReference type="Proteomes" id="UP001652442"/>
    </source>
</evidence>
<dbReference type="RefSeq" id="WP_262590569.1">
    <property type="nucleotide sequence ID" value="NZ_JAOQJQ010000001.1"/>
</dbReference>
<evidence type="ECO:0000313" key="2">
    <source>
        <dbReference type="EMBL" id="MCU6760897.1"/>
    </source>
</evidence>